<evidence type="ECO:0000256" key="3">
    <source>
        <dbReference type="ARBA" id="ARBA00022741"/>
    </source>
</evidence>
<dbReference type="InterPro" id="IPR027417">
    <property type="entry name" value="P-loop_NTPase"/>
</dbReference>
<dbReference type="CDD" id="cd03220">
    <property type="entry name" value="ABC_KpsT_Wzt"/>
    <property type="match status" value="1"/>
</dbReference>
<dbReference type="PANTHER" id="PTHR46743">
    <property type="entry name" value="TEICHOIC ACIDS EXPORT ATP-BINDING PROTEIN TAGH"/>
    <property type="match status" value="1"/>
</dbReference>
<evidence type="ECO:0000313" key="7">
    <source>
        <dbReference type="Proteomes" id="UP000655759"/>
    </source>
</evidence>
<sequence length="246" mass="27452">MSEDIIMLNNVGVKFSTSATARSIADLWNSLFIRNTGKEKFFWALKNVSFTVKKGEIVSVIGKNGAGKSTLLRVVGQILQPDEGSIEIKTKCNLLSSGIGQKPLLSGKENIYLGCLLLGHSMKEIKENFESMVEFAELKEHINRPIRYYSSGMLSRLLFTIATSIKPNFLLLDELLSAGDIGFVDKANKRMQEIIKKSDGCLIATHDMNFARNISTRSLYLKDGQVRFFGNPNEAVDMYEKDLGLK</sequence>
<dbReference type="InterPro" id="IPR003593">
    <property type="entry name" value="AAA+_ATPase"/>
</dbReference>
<dbReference type="SMART" id="SM00382">
    <property type="entry name" value="AAA"/>
    <property type="match status" value="1"/>
</dbReference>
<feature type="domain" description="ABC transporter" evidence="5">
    <location>
        <begin position="22"/>
        <end position="245"/>
    </location>
</feature>
<evidence type="ECO:0000256" key="4">
    <source>
        <dbReference type="ARBA" id="ARBA00022840"/>
    </source>
</evidence>
<dbReference type="EMBL" id="CAJNAQ010000002">
    <property type="protein sequence ID" value="CAE6486911.1"/>
    <property type="molecule type" value="Genomic_DNA"/>
</dbReference>
<organism evidence="6 7">
    <name type="scientific">Candidatus Nitrosotenuis uzonensis</name>
    <dbReference type="NCBI Taxonomy" id="1407055"/>
    <lineage>
        <taxon>Archaea</taxon>
        <taxon>Nitrososphaerota</taxon>
        <taxon>Candidatus Nitrosotenuis</taxon>
    </lineage>
</organism>
<dbReference type="InterPro" id="IPR015860">
    <property type="entry name" value="ABC_transpr_TagH-like"/>
</dbReference>
<keyword evidence="2" id="KW-0813">Transport</keyword>
<dbReference type="RefSeq" id="WP_205097899.1">
    <property type="nucleotide sequence ID" value="NZ_CAJNAQ010000002.1"/>
</dbReference>
<comment type="similarity">
    <text evidence="1">Belongs to the ABC transporter superfamily.</text>
</comment>
<evidence type="ECO:0000313" key="6">
    <source>
        <dbReference type="EMBL" id="CAE6486911.1"/>
    </source>
</evidence>
<dbReference type="Pfam" id="PF00005">
    <property type="entry name" value="ABC_tran"/>
    <property type="match status" value="1"/>
</dbReference>
<evidence type="ECO:0000259" key="5">
    <source>
        <dbReference type="PROSITE" id="PS50893"/>
    </source>
</evidence>
<dbReference type="GO" id="GO:0140359">
    <property type="term" value="F:ABC-type transporter activity"/>
    <property type="evidence" value="ECO:0007669"/>
    <property type="project" value="InterPro"/>
</dbReference>
<protein>
    <submittedName>
        <fullName evidence="6">Capsular polysaccharide export system, ATPase component</fullName>
    </submittedName>
</protein>
<dbReference type="Proteomes" id="UP000655759">
    <property type="component" value="Unassembled WGS sequence"/>
</dbReference>
<dbReference type="InterPro" id="IPR003439">
    <property type="entry name" value="ABC_transporter-like_ATP-bd"/>
</dbReference>
<gene>
    <name evidence="6" type="ORF">NUZ5A_20228</name>
</gene>
<evidence type="ECO:0000256" key="1">
    <source>
        <dbReference type="ARBA" id="ARBA00005417"/>
    </source>
</evidence>
<reference evidence="6" key="1">
    <citation type="submission" date="2021-02" db="EMBL/GenBank/DDBJ databases">
        <authorList>
            <person name="Han P."/>
        </authorList>
    </citation>
    <scope>NUCLEOTIDE SEQUENCE</scope>
    <source>
        <strain evidence="6">Candidatus Nitrosotenuis uzonensis 5A</strain>
    </source>
</reference>
<dbReference type="SUPFAM" id="SSF52540">
    <property type="entry name" value="P-loop containing nucleoside triphosphate hydrolases"/>
    <property type="match status" value="1"/>
</dbReference>
<keyword evidence="3" id="KW-0547">Nucleotide-binding</keyword>
<dbReference type="GO" id="GO:0016020">
    <property type="term" value="C:membrane"/>
    <property type="evidence" value="ECO:0007669"/>
    <property type="project" value="InterPro"/>
</dbReference>
<keyword evidence="4" id="KW-0067">ATP-binding</keyword>
<dbReference type="InterPro" id="IPR050683">
    <property type="entry name" value="Bact_Polysacc_Export_ATP-bd"/>
</dbReference>
<dbReference type="AlphaFoldDB" id="A0A812EUB4"/>
<dbReference type="GO" id="GO:0005524">
    <property type="term" value="F:ATP binding"/>
    <property type="evidence" value="ECO:0007669"/>
    <property type="project" value="UniProtKB-KW"/>
</dbReference>
<name>A0A812EUB4_9ARCH</name>
<dbReference type="PROSITE" id="PS50893">
    <property type="entry name" value="ABC_TRANSPORTER_2"/>
    <property type="match status" value="1"/>
</dbReference>
<evidence type="ECO:0000256" key="2">
    <source>
        <dbReference type="ARBA" id="ARBA00022448"/>
    </source>
</evidence>
<comment type="caution">
    <text evidence="6">The sequence shown here is derived from an EMBL/GenBank/DDBJ whole genome shotgun (WGS) entry which is preliminary data.</text>
</comment>
<dbReference type="Gene3D" id="3.40.50.300">
    <property type="entry name" value="P-loop containing nucleotide triphosphate hydrolases"/>
    <property type="match status" value="1"/>
</dbReference>
<dbReference type="PANTHER" id="PTHR46743:SF2">
    <property type="entry name" value="TEICHOIC ACIDS EXPORT ATP-BINDING PROTEIN TAGH"/>
    <property type="match status" value="1"/>
</dbReference>
<dbReference type="GO" id="GO:0016887">
    <property type="term" value="F:ATP hydrolysis activity"/>
    <property type="evidence" value="ECO:0007669"/>
    <property type="project" value="InterPro"/>
</dbReference>
<proteinExistence type="inferred from homology"/>
<accession>A0A812EUB4</accession>